<dbReference type="GO" id="GO:0005929">
    <property type="term" value="C:cilium"/>
    <property type="evidence" value="ECO:0007669"/>
    <property type="project" value="TreeGrafter"/>
</dbReference>
<keyword evidence="3" id="KW-0732">Signal</keyword>
<feature type="compositionally biased region" description="Polar residues" evidence="1">
    <location>
        <begin position="49"/>
        <end position="85"/>
    </location>
</feature>
<feature type="region of interest" description="Disordered" evidence="1">
    <location>
        <begin position="29"/>
        <end position="85"/>
    </location>
</feature>
<organism evidence="5">
    <name type="scientific">Rhipicephalus appendiculatus</name>
    <name type="common">Brown ear tick</name>
    <dbReference type="NCBI Taxonomy" id="34631"/>
    <lineage>
        <taxon>Eukaryota</taxon>
        <taxon>Metazoa</taxon>
        <taxon>Ecdysozoa</taxon>
        <taxon>Arthropoda</taxon>
        <taxon>Chelicerata</taxon>
        <taxon>Arachnida</taxon>
        <taxon>Acari</taxon>
        <taxon>Parasitiformes</taxon>
        <taxon>Ixodida</taxon>
        <taxon>Ixodoidea</taxon>
        <taxon>Ixodidae</taxon>
        <taxon>Rhipicephalinae</taxon>
        <taxon>Rhipicephalus</taxon>
        <taxon>Rhipicephalus</taxon>
    </lineage>
</organism>
<name>A0A131YJC9_RHIAP</name>
<protein>
    <submittedName>
        <fullName evidence="5">Thioredoxin</fullName>
    </submittedName>
</protein>
<reference evidence="5" key="1">
    <citation type="journal article" date="2016" name="Ticks Tick Borne Dis.">
        <title>De novo assembly and annotation of the salivary gland transcriptome of Rhipicephalus appendiculatus male and female ticks during blood feeding.</title>
        <authorList>
            <person name="de Castro M.H."/>
            <person name="de Klerk D."/>
            <person name="Pienaar R."/>
            <person name="Latif A.A."/>
            <person name="Rees D.J."/>
            <person name="Mans B.J."/>
        </authorList>
    </citation>
    <scope>NUCLEOTIDE SEQUENCE</scope>
    <source>
        <tissue evidence="5">Salivary glands</tissue>
    </source>
</reference>
<feature type="chain" id="PRO_5007285385" evidence="3">
    <location>
        <begin position="21"/>
        <end position="286"/>
    </location>
</feature>
<proteinExistence type="predicted"/>
<sequence>MAPVSIWCCVFAVLLFACLGEQVDEMAATPRETSGNEPFPEPELPTLPNASEDSAESEAQTNTTADDAASSNSTEAAGAKNASSANPIRCLPSNVTRNEDEEYNTLQLINGTALLQELSPAPNKTNSTAGRCIVVTFYSPYCNFCAGAAPYVNALPAAFPDLEFYAVDVVKSSHINMRYGLVAVPSILLFHNGRAVAKFNDTLVTMQGLVSFVTRHTGMQATRPLDPDYSGPLADKPLEYTDWVLISAWLFTVVCAVGAFLRSSLCKRMVASVQNAWREAQHQHQD</sequence>
<dbReference type="SUPFAM" id="SSF52833">
    <property type="entry name" value="Thioredoxin-like"/>
    <property type="match status" value="1"/>
</dbReference>
<feature type="signal peptide" evidence="3">
    <location>
        <begin position="1"/>
        <end position="20"/>
    </location>
</feature>
<dbReference type="EMBL" id="GEDV01009153">
    <property type="protein sequence ID" value="JAP79404.1"/>
    <property type="molecule type" value="Transcribed_RNA"/>
</dbReference>
<feature type="domain" description="Thioredoxin" evidence="4">
    <location>
        <begin position="131"/>
        <end position="213"/>
    </location>
</feature>
<feature type="transmembrane region" description="Helical" evidence="2">
    <location>
        <begin position="243"/>
        <end position="261"/>
    </location>
</feature>
<dbReference type="InterPro" id="IPR042418">
    <property type="entry name" value="TXNDC15"/>
</dbReference>
<dbReference type="Gene3D" id="3.40.30.10">
    <property type="entry name" value="Glutaredoxin"/>
    <property type="match status" value="1"/>
</dbReference>
<evidence type="ECO:0000259" key="4">
    <source>
        <dbReference type="Pfam" id="PF00085"/>
    </source>
</evidence>
<dbReference type="GO" id="GO:0060271">
    <property type="term" value="P:cilium assembly"/>
    <property type="evidence" value="ECO:0007669"/>
    <property type="project" value="TreeGrafter"/>
</dbReference>
<accession>A0A131YJC9</accession>
<evidence type="ECO:0000256" key="2">
    <source>
        <dbReference type="SAM" id="Phobius"/>
    </source>
</evidence>
<dbReference type="PANTHER" id="PTHR14684">
    <property type="entry name" value="THIOREDOXIN DOMAIN-CONTAINING PROTEIN 15"/>
    <property type="match status" value="1"/>
</dbReference>
<dbReference type="Pfam" id="PF00085">
    <property type="entry name" value="Thioredoxin"/>
    <property type="match status" value="1"/>
</dbReference>
<evidence type="ECO:0000256" key="3">
    <source>
        <dbReference type="SAM" id="SignalP"/>
    </source>
</evidence>
<evidence type="ECO:0000313" key="5">
    <source>
        <dbReference type="EMBL" id="JAP79404.1"/>
    </source>
</evidence>
<dbReference type="AlphaFoldDB" id="A0A131YJC9"/>
<keyword evidence="2" id="KW-0812">Transmembrane</keyword>
<evidence type="ECO:0000256" key="1">
    <source>
        <dbReference type="SAM" id="MobiDB-lite"/>
    </source>
</evidence>
<keyword evidence="2" id="KW-1133">Transmembrane helix</keyword>
<dbReference type="InterPro" id="IPR036249">
    <property type="entry name" value="Thioredoxin-like_sf"/>
</dbReference>
<keyword evidence="2" id="KW-0472">Membrane</keyword>
<dbReference type="PANTHER" id="PTHR14684:SF2">
    <property type="entry name" value="THIOREDOXIN DOMAIN-CONTAINING PROTEIN 15"/>
    <property type="match status" value="1"/>
</dbReference>
<dbReference type="InterPro" id="IPR013766">
    <property type="entry name" value="Thioredoxin_domain"/>
</dbReference>